<protein>
    <submittedName>
        <fullName evidence="1">Uncharacterized protein</fullName>
    </submittedName>
</protein>
<organism evidence="1 2">
    <name type="scientific">Ensete ventricosum</name>
    <name type="common">Abyssinian banana</name>
    <name type="synonym">Musa ensete</name>
    <dbReference type="NCBI Taxonomy" id="4639"/>
    <lineage>
        <taxon>Eukaryota</taxon>
        <taxon>Viridiplantae</taxon>
        <taxon>Streptophyta</taxon>
        <taxon>Embryophyta</taxon>
        <taxon>Tracheophyta</taxon>
        <taxon>Spermatophyta</taxon>
        <taxon>Magnoliopsida</taxon>
        <taxon>Liliopsida</taxon>
        <taxon>Zingiberales</taxon>
        <taxon>Musaceae</taxon>
        <taxon>Ensete</taxon>
    </lineage>
</organism>
<sequence length="116" mass="13031">MEMTIAPSISLLKSGFHGVRCFEEIFFPDLEENFSPGRVEGSVRGLGMVGSVLPILLLEGPMGGPQEGSARGLFWSLRFCYLCLQHWKPKVLRDRLISYLWCEGRCANGTLSEFFL</sequence>
<gene>
    <name evidence="1" type="ORF">B296_00048017</name>
</gene>
<dbReference type="Proteomes" id="UP000287651">
    <property type="component" value="Unassembled WGS sequence"/>
</dbReference>
<proteinExistence type="predicted"/>
<comment type="caution">
    <text evidence="1">The sequence shown here is derived from an EMBL/GenBank/DDBJ whole genome shotgun (WGS) entry which is preliminary data.</text>
</comment>
<name>A0A426YWU6_ENSVE</name>
<evidence type="ECO:0000313" key="2">
    <source>
        <dbReference type="Proteomes" id="UP000287651"/>
    </source>
</evidence>
<accession>A0A426YWU6</accession>
<dbReference type="AlphaFoldDB" id="A0A426YWU6"/>
<evidence type="ECO:0000313" key="1">
    <source>
        <dbReference type="EMBL" id="RRT56184.1"/>
    </source>
</evidence>
<dbReference type="EMBL" id="AMZH03009743">
    <property type="protein sequence ID" value="RRT56184.1"/>
    <property type="molecule type" value="Genomic_DNA"/>
</dbReference>
<reference evidence="1 2" key="1">
    <citation type="journal article" date="2014" name="Agronomy (Basel)">
        <title>A Draft Genome Sequence for Ensete ventricosum, the Drought-Tolerant Tree Against Hunger.</title>
        <authorList>
            <person name="Harrison J."/>
            <person name="Moore K.A."/>
            <person name="Paszkiewicz K."/>
            <person name="Jones T."/>
            <person name="Grant M."/>
            <person name="Ambacheew D."/>
            <person name="Muzemil S."/>
            <person name="Studholme D.J."/>
        </authorList>
    </citation>
    <scope>NUCLEOTIDE SEQUENCE [LARGE SCALE GENOMIC DNA]</scope>
</reference>